<proteinExistence type="predicted"/>
<protein>
    <recommendedName>
        <fullName evidence="3">Heterokaryon incompatibility domain-containing protein</fullName>
    </recommendedName>
</protein>
<reference evidence="1" key="1">
    <citation type="submission" date="2023-06" db="EMBL/GenBank/DDBJ databases">
        <authorList>
            <consortium name="Lawrence Berkeley National Laboratory"/>
            <person name="Ahrendt S."/>
            <person name="Sahu N."/>
            <person name="Indic B."/>
            <person name="Wong-Bajracharya J."/>
            <person name="Merenyi Z."/>
            <person name="Ke H.-M."/>
            <person name="Monk M."/>
            <person name="Kocsube S."/>
            <person name="Drula E."/>
            <person name="Lipzen A."/>
            <person name="Balint B."/>
            <person name="Henrissat B."/>
            <person name="Andreopoulos B."/>
            <person name="Martin F.M."/>
            <person name="Harder C.B."/>
            <person name="Rigling D."/>
            <person name="Ford K.L."/>
            <person name="Foster G.D."/>
            <person name="Pangilinan J."/>
            <person name="Papanicolaou A."/>
            <person name="Barry K."/>
            <person name="LaButti K."/>
            <person name="Viragh M."/>
            <person name="Koriabine M."/>
            <person name="Yan M."/>
            <person name="Riley R."/>
            <person name="Champramary S."/>
            <person name="Plett K.L."/>
            <person name="Tsai I.J."/>
            <person name="Slot J."/>
            <person name="Sipos G."/>
            <person name="Plett J."/>
            <person name="Nagy L.G."/>
            <person name="Grigoriev I.V."/>
        </authorList>
    </citation>
    <scope>NUCLEOTIDE SEQUENCE</scope>
    <source>
        <strain evidence="1">FPL87.14</strain>
    </source>
</reference>
<dbReference type="Proteomes" id="UP001175226">
    <property type="component" value="Unassembled WGS sequence"/>
</dbReference>
<gene>
    <name evidence="1" type="ORF">EV421DRAFT_2039973</name>
</gene>
<dbReference type="AlphaFoldDB" id="A0AA39J1Y4"/>
<organism evidence="1 2">
    <name type="scientific">Armillaria borealis</name>
    <dbReference type="NCBI Taxonomy" id="47425"/>
    <lineage>
        <taxon>Eukaryota</taxon>
        <taxon>Fungi</taxon>
        <taxon>Dikarya</taxon>
        <taxon>Basidiomycota</taxon>
        <taxon>Agaricomycotina</taxon>
        <taxon>Agaricomycetes</taxon>
        <taxon>Agaricomycetidae</taxon>
        <taxon>Agaricales</taxon>
        <taxon>Marasmiineae</taxon>
        <taxon>Physalacriaceae</taxon>
        <taxon>Armillaria</taxon>
    </lineage>
</organism>
<dbReference type="EMBL" id="JAUEPT010000077">
    <property type="protein sequence ID" value="KAK0433767.1"/>
    <property type="molecule type" value="Genomic_DNA"/>
</dbReference>
<evidence type="ECO:0000313" key="1">
    <source>
        <dbReference type="EMBL" id="KAK0433767.1"/>
    </source>
</evidence>
<sequence>MNGYEWFIRYFHDTFKPLDWSKQADIKYKSLPKVTLSGFTETGRENTPILVLKQQSYTGRKPVIPSSLANTPCINLGAARLLEKLNTILGTSYSLENPSLSTLLKTYIAKDYNFGTLYGHLCPIWYDDLTGIKDKLHTCETKDFEMRRDVLVNNRIINSWLRPRRVWDLYSNRVVPWWVARQLPHPISHAWMDEHNRMDVLTPINGREWPVPIPKDASLDLIRIEMLNLGVEYAWLDVLCLRQVGGRREDLRMEEWKIDVPTIGYVYDQSVRRVVCYFSGMGRLLNLKACNFESDRSWFRCAWTLQEILSRYDPIIGGETGDDGDLGGNVVKKLSAMQKRVSTNPVDRIAGSTYLLLTDSIPAYYEAQAEEDAWMALVAVMMTWLQAQLLFWYPEPGSGSKVWRPSWTQVMNEALPLHDETQWLGEVDRTEETDADYFRGLCIDSAHVRGLAEPSPEGRP</sequence>
<evidence type="ECO:0008006" key="3">
    <source>
        <dbReference type="Google" id="ProtNLM"/>
    </source>
</evidence>
<keyword evidence="2" id="KW-1185">Reference proteome</keyword>
<name>A0AA39J1Y4_9AGAR</name>
<evidence type="ECO:0000313" key="2">
    <source>
        <dbReference type="Proteomes" id="UP001175226"/>
    </source>
</evidence>
<accession>A0AA39J1Y4</accession>
<comment type="caution">
    <text evidence="1">The sequence shown here is derived from an EMBL/GenBank/DDBJ whole genome shotgun (WGS) entry which is preliminary data.</text>
</comment>